<gene>
    <name evidence="1" type="ORF">BDQ12DRAFT_738876</name>
</gene>
<accession>A0A5C3LMT9</accession>
<reference evidence="1 2" key="1">
    <citation type="journal article" date="2019" name="Nat. Ecol. Evol.">
        <title>Megaphylogeny resolves global patterns of mushroom evolution.</title>
        <authorList>
            <person name="Varga T."/>
            <person name="Krizsan K."/>
            <person name="Foldi C."/>
            <person name="Dima B."/>
            <person name="Sanchez-Garcia M."/>
            <person name="Sanchez-Ramirez S."/>
            <person name="Szollosi G.J."/>
            <person name="Szarkandi J.G."/>
            <person name="Papp V."/>
            <person name="Albert L."/>
            <person name="Andreopoulos W."/>
            <person name="Angelini C."/>
            <person name="Antonin V."/>
            <person name="Barry K.W."/>
            <person name="Bougher N.L."/>
            <person name="Buchanan P."/>
            <person name="Buyck B."/>
            <person name="Bense V."/>
            <person name="Catcheside P."/>
            <person name="Chovatia M."/>
            <person name="Cooper J."/>
            <person name="Damon W."/>
            <person name="Desjardin D."/>
            <person name="Finy P."/>
            <person name="Geml J."/>
            <person name="Haridas S."/>
            <person name="Hughes K."/>
            <person name="Justo A."/>
            <person name="Karasinski D."/>
            <person name="Kautmanova I."/>
            <person name="Kiss B."/>
            <person name="Kocsube S."/>
            <person name="Kotiranta H."/>
            <person name="LaButti K.M."/>
            <person name="Lechner B.E."/>
            <person name="Liimatainen K."/>
            <person name="Lipzen A."/>
            <person name="Lukacs Z."/>
            <person name="Mihaltcheva S."/>
            <person name="Morgado L.N."/>
            <person name="Niskanen T."/>
            <person name="Noordeloos M.E."/>
            <person name="Ohm R.A."/>
            <person name="Ortiz-Santana B."/>
            <person name="Ovrebo C."/>
            <person name="Racz N."/>
            <person name="Riley R."/>
            <person name="Savchenko A."/>
            <person name="Shiryaev A."/>
            <person name="Soop K."/>
            <person name="Spirin V."/>
            <person name="Szebenyi C."/>
            <person name="Tomsovsky M."/>
            <person name="Tulloss R.E."/>
            <person name="Uehling J."/>
            <person name="Grigoriev I.V."/>
            <person name="Vagvolgyi C."/>
            <person name="Papp T."/>
            <person name="Martin F.M."/>
            <person name="Miettinen O."/>
            <person name="Hibbett D.S."/>
            <person name="Nagy L.G."/>
        </authorList>
    </citation>
    <scope>NUCLEOTIDE SEQUENCE [LARGE SCALE GENOMIC DNA]</scope>
    <source>
        <strain evidence="1 2">CBS 166.37</strain>
    </source>
</reference>
<name>A0A5C3LMT9_9AGAR</name>
<evidence type="ECO:0000313" key="2">
    <source>
        <dbReference type="Proteomes" id="UP000308652"/>
    </source>
</evidence>
<organism evidence="1 2">
    <name type="scientific">Crucibulum laeve</name>
    <dbReference type="NCBI Taxonomy" id="68775"/>
    <lineage>
        <taxon>Eukaryota</taxon>
        <taxon>Fungi</taxon>
        <taxon>Dikarya</taxon>
        <taxon>Basidiomycota</taxon>
        <taxon>Agaricomycotina</taxon>
        <taxon>Agaricomycetes</taxon>
        <taxon>Agaricomycetidae</taxon>
        <taxon>Agaricales</taxon>
        <taxon>Agaricineae</taxon>
        <taxon>Nidulariaceae</taxon>
        <taxon>Crucibulum</taxon>
    </lineage>
</organism>
<evidence type="ECO:0000313" key="1">
    <source>
        <dbReference type="EMBL" id="TFK33276.1"/>
    </source>
</evidence>
<dbReference type="OrthoDB" id="3256525at2759"/>
<sequence>MLPITLHLPSELCLRILHLAISIPAGNKLYEVKYRPFFDIPTEDEYTLLRQCDNTCLTLALVCKGWKDLALEFLYKNVRLYHGTGYLLRSLTRDGSYYGKLVRRIDLSVDEYEYRRNPVTPADILRACRNVNVLVKNDDDLLPHSVHSVELSSLKRFDWWYARYRDGNHRFQTEGDDASRGLDFLRQVVANARNLIYLSVACRRRDVLPTTYTPQVFALPAVETLRIELIDIDLRAEIEKWTFPSLKTLIMNSYLVWMNYSPLITDLELEVLELLEDSDFFQLHCLPDLLSVTKHLRELNYYVEHVLPSEPGATTSPSLRTIGLHSKPNPILRFASWPSVSASENHAVEHFSMFSRVAFPSLERIILYDD</sequence>
<keyword evidence="2" id="KW-1185">Reference proteome</keyword>
<dbReference type="Proteomes" id="UP000308652">
    <property type="component" value="Unassembled WGS sequence"/>
</dbReference>
<proteinExistence type="predicted"/>
<dbReference type="STRING" id="68775.A0A5C3LMT9"/>
<dbReference type="EMBL" id="ML213651">
    <property type="protein sequence ID" value="TFK33276.1"/>
    <property type="molecule type" value="Genomic_DNA"/>
</dbReference>
<dbReference type="AlphaFoldDB" id="A0A5C3LMT9"/>
<protein>
    <submittedName>
        <fullName evidence="1">Uncharacterized protein</fullName>
    </submittedName>
</protein>